<keyword evidence="4" id="KW-1133">Transmembrane helix</keyword>
<keyword evidence="7" id="KW-1185">Reference proteome</keyword>
<dbReference type="Pfam" id="PF05118">
    <property type="entry name" value="Asp_Arg_Hydrox"/>
    <property type="match status" value="1"/>
</dbReference>
<dbReference type="GO" id="GO:0016020">
    <property type="term" value="C:membrane"/>
    <property type="evidence" value="ECO:0007669"/>
    <property type="project" value="TreeGrafter"/>
</dbReference>
<feature type="domain" description="Aspartyl/asparaginy/proline hydroxylase" evidence="5">
    <location>
        <begin position="118"/>
        <end position="274"/>
    </location>
</feature>
<dbReference type="EMBL" id="JAODUP010000012">
    <property type="protein sequence ID" value="KAK2169101.1"/>
    <property type="molecule type" value="Genomic_DNA"/>
</dbReference>
<evidence type="ECO:0000259" key="5">
    <source>
        <dbReference type="Pfam" id="PF05118"/>
    </source>
</evidence>
<evidence type="ECO:0000256" key="4">
    <source>
        <dbReference type="SAM" id="Phobius"/>
    </source>
</evidence>
<sequence length="293" mass="33706">MNMLYIIGISVAAVLFIVLLSFYRKWSTLKVRASYIVCSSPDCIRCNKYSILLAAAKEKLKRFERISGSKLSHLLDATKPSAEFQHQSQRPNVFYIMELHASPWWQESSFRNDVKSLENNWKLIHEEFLAVYEDETFLQTHWTSNTTEMGSWQTFYFYNQGQEVSANCNLCPITFKLLESLESFMPGCVFGNALFSVLDPHTTVTEHYGPTNVRIRCHLGLCIPDGCQLTVNHETRSWTNGKCIIFDDSFIHSVRHCGISSVPRVILLLDFWHPHLSYTEKEAIHYAFGVLSA</sequence>
<proteinExistence type="inferred from homology"/>
<dbReference type="Proteomes" id="UP001208570">
    <property type="component" value="Unassembled WGS sequence"/>
</dbReference>
<gene>
    <name evidence="6" type="ORF">LSH36_12g12033</name>
</gene>
<dbReference type="PANTHER" id="PTHR46332">
    <property type="entry name" value="ASPARTATE BETA-HYDROXYLASE DOMAIN-CONTAINING PROTEIN 2"/>
    <property type="match status" value="1"/>
</dbReference>
<keyword evidence="2" id="KW-0223">Dioxygenase</keyword>
<keyword evidence="3" id="KW-0560">Oxidoreductase</keyword>
<feature type="transmembrane region" description="Helical" evidence="4">
    <location>
        <begin position="6"/>
        <end position="23"/>
    </location>
</feature>
<dbReference type="Gene3D" id="2.60.120.330">
    <property type="entry name" value="B-lactam Antibiotic, Isopenicillin N Synthase, Chain"/>
    <property type="match status" value="1"/>
</dbReference>
<reference evidence="6" key="1">
    <citation type="journal article" date="2023" name="Mol. Biol. Evol.">
        <title>Third-Generation Sequencing Reveals the Adaptive Role of the Epigenome in Three Deep-Sea Polychaetes.</title>
        <authorList>
            <person name="Perez M."/>
            <person name="Aroh O."/>
            <person name="Sun Y."/>
            <person name="Lan Y."/>
            <person name="Juniper S.K."/>
            <person name="Young C.R."/>
            <person name="Angers B."/>
            <person name="Qian P.Y."/>
        </authorList>
    </citation>
    <scope>NUCLEOTIDE SEQUENCE</scope>
    <source>
        <strain evidence="6">P08H-3</strain>
    </source>
</reference>
<comment type="caution">
    <text evidence="6">The sequence shown here is derived from an EMBL/GenBank/DDBJ whole genome shotgun (WGS) entry which is preliminary data.</text>
</comment>
<name>A0AAD9KD88_9ANNE</name>
<organism evidence="6 7">
    <name type="scientific">Paralvinella palmiformis</name>
    <dbReference type="NCBI Taxonomy" id="53620"/>
    <lineage>
        <taxon>Eukaryota</taxon>
        <taxon>Metazoa</taxon>
        <taxon>Spiralia</taxon>
        <taxon>Lophotrochozoa</taxon>
        <taxon>Annelida</taxon>
        <taxon>Polychaeta</taxon>
        <taxon>Sedentaria</taxon>
        <taxon>Canalipalpata</taxon>
        <taxon>Terebellida</taxon>
        <taxon>Terebelliformia</taxon>
        <taxon>Alvinellidae</taxon>
        <taxon>Paralvinella</taxon>
    </lineage>
</organism>
<dbReference type="InterPro" id="IPR007803">
    <property type="entry name" value="Asp/Arg/Pro-Hydrxlase"/>
</dbReference>
<keyword evidence="4" id="KW-0812">Transmembrane</keyword>
<dbReference type="SUPFAM" id="SSF51197">
    <property type="entry name" value="Clavaminate synthase-like"/>
    <property type="match status" value="1"/>
</dbReference>
<dbReference type="PANTHER" id="PTHR46332:SF5">
    <property type="entry name" value="ASPARTATE BETA-HYDROXYLASE DOMAIN CONTAINING 2"/>
    <property type="match status" value="1"/>
</dbReference>
<evidence type="ECO:0000313" key="7">
    <source>
        <dbReference type="Proteomes" id="UP001208570"/>
    </source>
</evidence>
<evidence type="ECO:0000256" key="3">
    <source>
        <dbReference type="ARBA" id="ARBA00023002"/>
    </source>
</evidence>
<dbReference type="InterPro" id="IPR027443">
    <property type="entry name" value="IPNS-like_sf"/>
</dbReference>
<protein>
    <recommendedName>
        <fullName evidence="5">Aspartyl/asparaginy/proline hydroxylase domain-containing protein</fullName>
    </recommendedName>
</protein>
<keyword evidence="4" id="KW-0472">Membrane</keyword>
<dbReference type="AlphaFoldDB" id="A0AAD9KD88"/>
<dbReference type="GO" id="GO:0051213">
    <property type="term" value="F:dioxygenase activity"/>
    <property type="evidence" value="ECO:0007669"/>
    <property type="project" value="UniProtKB-KW"/>
</dbReference>
<dbReference type="InterPro" id="IPR051821">
    <property type="entry name" value="Asp/Asn_beta-hydroxylase"/>
</dbReference>
<evidence type="ECO:0000256" key="2">
    <source>
        <dbReference type="ARBA" id="ARBA00022964"/>
    </source>
</evidence>
<evidence type="ECO:0000256" key="1">
    <source>
        <dbReference type="ARBA" id="ARBA00007730"/>
    </source>
</evidence>
<evidence type="ECO:0000313" key="6">
    <source>
        <dbReference type="EMBL" id="KAK2169101.1"/>
    </source>
</evidence>
<comment type="similarity">
    <text evidence="1">Belongs to the aspartyl/asparaginyl beta-hydroxylase family.</text>
</comment>
<accession>A0AAD9KD88</accession>